<dbReference type="Proteomes" id="UP000240010">
    <property type="component" value="Unassembled WGS sequence"/>
</dbReference>
<evidence type="ECO:0000256" key="1">
    <source>
        <dbReference type="SAM" id="Coils"/>
    </source>
</evidence>
<accession>A0A2S6HEB8</accession>
<dbReference type="EMBL" id="PTIZ01000005">
    <property type="protein sequence ID" value="PPK75786.1"/>
    <property type="molecule type" value="Genomic_DNA"/>
</dbReference>
<sequence length="155" mass="17579">MFNFTKKYSDALADANKKTAGISAKYDAAIIKIERLEDELSQKTDELNQSCKAQSIMAEGVKKCIESLYAVQNQLQAVAAHLDLSNKRIFELMQKNKALKSSGDEWFRRSIKLEFEVLIAKDELKKIENERDSAIKMCELLQAELMSNSPSRKQG</sequence>
<reference evidence="2 3" key="1">
    <citation type="submission" date="2018-02" db="EMBL/GenBank/DDBJ databases">
        <title>Subsurface microbial communities from deep shales in Ohio and West Virginia, USA.</title>
        <authorList>
            <person name="Wrighton K."/>
        </authorList>
    </citation>
    <scope>NUCLEOTIDE SEQUENCE [LARGE SCALE GENOMIC DNA]</scope>
    <source>
        <strain evidence="2 3">OWC-DMM</strain>
    </source>
</reference>
<name>A0A2S6HEB8_9GAMM</name>
<dbReference type="RefSeq" id="WP_104428998.1">
    <property type="nucleotide sequence ID" value="NZ_PTIZ01000005.1"/>
</dbReference>
<comment type="caution">
    <text evidence="2">The sequence shown here is derived from an EMBL/GenBank/DDBJ whole genome shotgun (WGS) entry which is preliminary data.</text>
</comment>
<keyword evidence="1" id="KW-0175">Coiled coil</keyword>
<evidence type="ECO:0000313" key="3">
    <source>
        <dbReference type="Proteomes" id="UP000240010"/>
    </source>
</evidence>
<gene>
    <name evidence="2" type="ORF">B0F87_105258</name>
</gene>
<feature type="coiled-coil region" evidence="1">
    <location>
        <begin position="117"/>
        <end position="144"/>
    </location>
</feature>
<organism evidence="2 3">
    <name type="scientific">Methylobacter tundripaludum</name>
    <dbReference type="NCBI Taxonomy" id="173365"/>
    <lineage>
        <taxon>Bacteria</taxon>
        <taxon>Pseudomonadati</taxon>
        <taxon>Pseudomonadota</taxon>
        <taxon>Gammaproteobacteria</taxon>
        <taxon>Methylococcales</taxon>
        <taxon>Methylococcaceae</taxon>
        <taxon>Methylobacter</taxon>
    </lineage>
</organism>
<feature type="coiled-coil region" evidence="1">
    <location>
        <begin position="26"/>
        <end position="53"/>
    </location>
</feature>
<evidence type="ECO:0000313" key="2">
    <source>
        <dbReference type="EMBL" id="PPK75786.1"/>
    </source>
</evidence>
<dbReference type="AlphaFoldDB" id="A0A2S6HEB8"/>
<protein>
    <submittedName>
        <fullName evidence="2">Uncharacterized protein</fullName>
    </submittedName>
</protein>
<proteinExistence type="predicted"/>